<evidence type="ECO:0000256" key="20">
    <source>
        <dbReference type="ARBA" id="ARBA00051446"/>
    </source>
</evidence>
<evidence type="ECO:0000256" key="26">
    <source>
        <dbReference type="SAM" id="SignalP"/>
    </source>
</evidence>
<sequence length="613" mass="65854">MSTGKICCLVLLTLAVLVAAVTLVVILSQPRCAPQQYLHGAVAADTESCSLIGRNILKSGGTAVDAAIAGLICTSVMNPQSSGLGGGVIFTIYNASTEEVLEPAGVGSMSQSMSQPMNPGGNFCCLESRSPGLLPVLSVLLGTVEVINARETVPRVFPHNLLSGCGAGFPIGPRWIGVPGELRGYEEAHKRHGRLPWKALFEPTIKLLSEPLVVSPVLGKILNHPAFSEPGKYLCPLLCDGERFLKPGDTFRWQALQRTLQAVAEHGAAAFYEGEIGRALVEDVRKAGSSLSLEDLRAYKAEVTSALNITLNNHTKVFAPGPPMGGAVLMFILKVLEEYKFHKASLSTPEEKVETYHYIAEALKFGNMLRPHMSDPAFSEAQVPVGTLLSDQFAESVRQRIDKRGDHPLSHYSLLESLYKDKHRSMGTSHISVLAADGSAVSATSTINYPFGSFVYSNQTGIILNNELADFCIANRSIKPDLGESKFIQTKEGEKPPSAMVPSILISKSGDMLVIGGAGGGWIISATTMAIINKLWFGYDLEDAISAPVMHTQGDSVLFEDSFSKDVRTGLLGRGHKEKKDKFAMNVVQGISKEGKCISAYSDKRKLGKSAGY</sequence>
<comment type="pathway">
    <text evidence="22">Lipid metabolism; leukotriene D4 biosynthesis.</text>
</comment>
<dbReference type="GO" id="GO:0006750">
    <property type="term" value="P:glutathione biosynthetic process"/>
    <property type="evidence" value="ECO:0007669"/>
    <property type="project" value="UniProtKB-KW"/>
</dbReference>
<evidence type="ECO:0000256" key="2">
    <source>
        <dbReference type="ARBA" id="ARBA00005115"/>
    </source>
</evidence>
<dbReference type="PANTHER" id="PTHR11686">
    <property type="entry name" value="GAMMA GLUTAMYL TRANSPEPTIDASE"/>
    <property type="match status" value="1"/>
</dbReference>
<evidence type="ECO:0000256" key="22">
    <source>
        <dbReference type="ARBA" id="ARBA00060714"/>
    </source>
</evidence>
<keyword evidence="28" id="KW-1185">Reference proteome</keyword>
<keyword evidence="12" id="KW-0472">Membrane</keyword>
<feature type="binding site" evidence="24">
    <location>
        <position position="470"/>
    </location>
    <ligand>
        <name>L-glutamate</name>
        <dbReference type="ChEBI" id="CHEBI:29985"/>
    </ligand>
</feature>
<dbReference type="Gene3D" id="3.60.20.40">
    <property type="match status" value="1"/>
</dbReference>
<dbReference type="GO" id="GO:0006954">
    <property type="term" value="P:inflammatory response"/>
    <property type="evidence" value="ECO:0007669"/>
    <property type="project" value="TreeGrafter"/>
</dbReference>
<dbReference type="PRINTS" id="PR01210">
    <property type="entry name" value="GGTRANSPTASE"/>
</dbReference>
<evidence type="ECO:0000256" key="21">
    <source>
        <dbReference type="ARBA" id="ARBA00052640"/>
    </source>
</evidence>
<evidence type="ECO:0000313" key="27">
    <source>
        <dbReference type="EMBL" id="OWK60184.1"/>
    </source>
</evidence>
<dbReference type="STRING" id="299123.ENSLSDP00000012651"/>
<keyword evidence="9 25" id="KW-0378">Hydrolase</keyword>
<comment type="caution">
    <text evidence="27">The sequence shown here is derived from an EMBL/GenBank/DDBJ whole genome shotgun (WGS) entry which is preliminary data.</text>
</comment>
<comment type="catalytic activity">
    <reaction evidence="21">
        <text>leukotriene C4 + H2O = leukotriene D4 + L-glutamate</text>
        <dbReference type="Rhea" id="RHEA:31563"/>
        <dbReference type="ChEBI" id="CHEBI:15377"/>
        <dbReference type="ChEBI" id="CHEBI:29985"/>
        <dbReference type="ChEBI" id="CHEBI:57973"/>
        <dbReference type="ChEBI" id="CHEBI:63166"/>
        <dbReference type="EC" id="3.4.19.14"/>
    </reaction>
    <physiologicalReaction direction="left-to-right" evidence="21">
        <dbReference type="Rhea" id="RHEA:31564"/>
    </physiologicalReaction>
</comment>
<dbReference type="PANTHER" id="PTHR11686:SF19">
    <property type="entry name" value="GLUTATHIONE HYDROLASE 5 PROENZYME"/>
    <property type="match status" value="1"/>
</dbReference>
<dbReference type="InterPro" id="IPR055262">
    <property type="entry name" value="GGT_CS"/>
</dbReference>
<dbReference type="GO" id="GO:1901750">
    <property type="term" value="P:leukotriene D4 biosynthetic process"/>
    <property type="evidence" value="ECO:0007669"/>
    <property type="project" value="TreeGrafter"/>
</dbReference>
<dbReference type="FunFam" id="3.60.20.40:FF:000005">
    <property type="entry name" value="gamma-glutamyltransferase 5 isoform X3"/>
    <property type="match status" value="1"/>
</dbReference>
<keyword evidence="26" id="KW-0732">Signal</keyword>
<dbReference type="GO" id="GO:0036374">
    <property type="term" value="F:glutathione hydrolase activity"/>
    <property type="evidence" value="ECO:0007669"/>
    <property type="project" value="UniProtKB-UniRule"/>
</dbReference>
<evidence type="ECO:0000256" key="25">
    <source>
        <dbReference type="RuleBase" id="RU368068"/>
    </source>
</evidence>
<dbReference type="InterPro" id="IPR043137">
    <property type="entry name" value="GGT_ssub_C"/>
</dbReference>
<evidence type="ECO:0000256" key="3">
    <source>
        <dbReference type="ARBA" id="ARBA00009381"/>
    </source>
</evidence>
<keyword evidence="7" id="KW-0812">Transmembrane</keyword>
<keyword evidence="11" id="KW-1133">Transmembrane helix</keyword>
<comment type="catalytic activity">
    <reaction evidence="16">
        <text>an S-substituted glutathione + H2O = an S-substituted L-cysteinylglycine + L-glutamate</text>
        <dbReference type="Rhea" id="RHEA:59468"/>
        <dbReference type="ChEBI" id="CHEBI:15377"/>
        <dbReference type="ChEBI" id="CHEBI:29985"/>
        <dbReference type="ChEBI" id="CHEBI:90779"/>
        <dbReference type="ChEBI" id="CHEBI:143103"/>
        <dbReference type="EC" id="3.4.19.13"/>
    </reaction>
    <physiologicalReaction direction="left-to-right" evidence="16">
        <dbReference type="Rhea" id="RHEA:59469"/>
    </physiologicalReaction>
</comment>
<dbReference type="Pfam" id="PF01019">
    <property type="entry name" value="G_glu_transpept"/>
    <property type="match status" value="2"/>
</dbReference>
<comment type="catalytic activity">
    <reaction evidence="19">
        <text>S-[(2E,6E,10E)-geranylgeranyl]-L-glutathione + H2O = S-[(2E,6E,10E)-geranylgeranyl]-L-cysteinylglycine + L-glutamate</text>
        <dbReference type="Rhea" id="RHEA:65120"/>
        <dbReference type="ChEBI" id="CHEBI:15377"/>
        <dbReference type="ChEBI" id="CHEBI:29985"/>
        <dbReference type="ChEBI" id="CHEBI:156326"/>
        <dbReference type="ChEBI" id="CHEBI:156330"/>
    </reaction>
    <physiologicalReaction direction="left-to-right" evidence="19">
        <dbReference type="Rhea" id="RHEA:65121"/>
    </physiologicalReaction>
</comment>
<keyword evidence="6" id="KW-0317">Glutathione biosynthesis</keyword>
<comment type="similarity">
    <text evidence="3">Belongs to the gamma-glutamyltransferase family.</text>
</comment>
<dbReference type="InterPro" id="IPR043138">
    <property type="entry name" value="GGT_lsub"/>
</dbReference>
<keyword evidence="15 25" id="KW-0012">Acyltransferase</keyword>
<dbReference type="UniPathway" id="UPA00204"/>
<dbReference type="InterPro" id="IPR029055">
    <property type="entry name" value="Ntn_hydrolases_N"/>
</dbReference>
<evidence type="ECO:0000256" key="11">
    <source>
        <dbReference type="ARBA" id="ARBA00022989"/>
    </source>
</evidence>
<evidence type="ECO:0000256" key="7">
    <source>
        <dbReference type="ARBA" id="ARBA00022692"/>
    </source>
</evidence>
<feature type="active site" description="Nucleophile" evidence="23">
    <location>
        <position position="428"/>
    </location>
</feature>
<evidence type="ECO:0000256" key="6">
    <source>
        <dbReference type="ARBA" id="ARBA00022684"/>
    </source>
</evidence>
<evidence type="ECO:0000256" key="17">
    <source>
        <dbReference type="ARBA" id="ARBA00033701"/>
    </source>
</evidence>
<evidence type="ECO:0000256" key="16">
    <source>
        <dbReference type="ARBA" id="ARBA00033643"/>
    </source>
</evidence>
<evidence type="ECO:0000256" key="5">
    <source>
        <dbReference type="ARBA" id="ARBA00022679"/>
    </source>
</evidence>
<evidence type="ECO:0000256" key="13">
    <source>
        <dbReference type="ARBA" id="ARBA00023145"/>
    </source>
</evidence>
<feature type="binding site" evidence="24">
    <location>
        <begin position="446"/>
        <end position="448"/>
    </location>
    <ligand>
        <name>L-glutamate</name>
        <dbReference type="ChEBI" id="CHEBI:29985"/>
    </ligand>
</feature>
<evidence type="ECO:0000256" key="19">
    <source>
        <dbReference type="ARBA" id="ARBA00050507"/>
    </source>
</evidence>
<evidence type="ECO:0000256" key="8">
    <source>
        <dbReference type="ARBA" id="ARBA00022751"/>
    </source>
</evidence>
<dbReference type="Gene3D" id="1.10.246.130">
    <property type="match status" value="1"/>
</dbReference>
<evidence type="ECO:0000256" key="15">
    <source>
        <dbReference type="ARBA" id="ARBA00023315"/>
    </source>
</evidence>
<comment type="pathway">
    <text evidence="2 25">Sulfur metabolism; glutathione metabolism.</text>
</comment>
<comment type="catalytic activity">
    <reaction evidence="20">
        <text>an N-terminal (5-L-glutamyl)-[peptide] + an alpha-amino acid = 5-L-glutamyl amino acid + an N-terminal L-alpha-aminoacyl-[peptide]</text>
        <dbReference type="Rhea" id="RHEA:23904"/>
        <dbReference type="Rhea" id="RHEA-COMP:9780"/>
        <dbReference type="Rhea" id="RHEA-COMP:9795"/>
        <dbReference type="ChEBI" id="CHEBI:77644"/>
        <dbReference type="ChEBI" id="CHEBI:78597"/>
        <dbReference type="ChEBI" id="CHEBI:78599"/>
        <dbReference type="ChEBI" id="CHEBI:78608"/>
        <dbReference type="EC" id="2.3.2.2"/>
    </reaction>
    <physiologicalReaction direction="left-to-right" evidence="20">
        <dbReference type="Rhea" id="RHEA:23905"/>
    </physiologicalReaction>
</comment>
<dbReference type="InterPro" id="IPR000101">
    <property type="entry name" value="GGT_peptidase"/>
</dbReference>
<evidence type="ECO:0000256" key="1">
    <source>
        <dbReference type="ARBA" id="ARBA00004606"/>
    </source>
</evidence>
<dbReference type="EC" id="3.4.19.13" evidence="25"/>
<evidence type="ECO:0000256" key="14">
    <source>
        <dbReference type="ARBA" id="ARBA00023180"/>
    </source>
</evidence>
<feature type="chain" id="PRO_5012939690" description="Glutathione hydrolase" evidence="26">
    <location>
        <begin position="21"/>
        <end position="613"/>
    </location>
</feature>
<keyword evidence="10" id="KW-0735">Signal-anchor</keyword>
<dbReference type="GO" id="GO:0002951">
    <property type="term" value="F:leukotriene-C(4) hydrolase"/>
    <property type="evidence" value="ECO:0007669"/>
    <property type="project" value="UniProtKB-EC"/>
</dbReference>
<dbReference type="SUPFAM" id="SSF56235">
    <property type="entry name" value="N-terminal nucleophile aminohydrolases (Ntn hydrolases)"/>
    <property type="match status" value="2"/>
</dbReference>
<accession>A0A218V2E4</accession>
<comment type="subcellular location">
    <subcellularLocation>
        <location evidence="1 25">Membrane</location>
        <topology evidence="1 25">Single-pass type II membrane protein</topology>
    </subcellularLocation>
</comment>
<feature type="binding site" evidence="24">
    <location>
        <position position="520"/>
    </location>
    <ligand>
        <name>L-glutamate</name>
        <dbReference type="ChEBI" id="CHEBI:29985"/>
    </ligand>
</feature>
<proteinExistence type="inferred from homology"/>
<evidence type="ECO:0000313" key="28">
    <source>
        <dbReference type="Proteomes" id="UP000197619"/>
    </source>
</evidence>
<reference evidence="27 28" key="1">
    <citation type="submission" date="2017-05" db="EMBL/GenBank/DDBJ databases">
        <title>Genome of assembly of the Bengalese finch, Lonchura striata domestica.</title>
        <authorList>
            <person name="Colquitt B.M."/>
            <person name="Brainard M.S."/>
        </authorList>
    </citation>
    <scope>NUCLEOTIDE SEQUENCE [LARGE SCALE GENOMIC DNA]</scope>
    <source>
        <strain evidence="27">White83orange57</strain>
    </source>
</reference>
<name>A0A218V2E4_9PASE</name>
<dbReference type="AlphaFoldDB" id="A0A218V2E4"/>
<comment type="catalytic activity">
    <reaction evidence="17">
        <text>glutathione + H2O = L-cysteinylglycine + L-glutamate</text>
        <dbReference type="Rhea" id="RHEA:28807"/>
        <dbReference type="ChEBI" id="CHEBI:15377"/>
        <dbReference type="ChEBI" id="CHEBI:29985"/>
        <dbReference type="ChEBI" id="CHEBI:57925"/>
        <dbReference type="ChEBI" id="CHEBI:61694"/>
        <dbReference type="EC" id="3.4.19.13"/>
    </reaction>
    <physiologicalReaction direction="left-to-right" evidence="17">
        <dbReference type="Rhea" id="RHEA:28808"/>
    </physiologicalReaction>
</comment>
<comment type="function">
    <text evidence="25">Cleaves the gamma-glutamyl peptide bond of glutathione and glutathione conjugates.</text>
</comment>
<keyword evidence="5 25" id="KW-0808">Transferase</keyword>
<dbReference type="FunFam" id="1.10.246.130:FF:000001">
    <property type="entry name" value="Gamma-glutamyltransferase 5 isoform 1"/>
    <property type="match status" value="1"/>
</dbReference>
<evidence type="ECO:0000256" key="9">
    <source>
        <dbReference type="ARBA" id="ARBA00022801"/>
    </source>
</evidence>
<evidence type="ECO:0000256" key="18">
    <source>
        <dbReference type="ARBA" id="ARBA00047169"/>
    </source>
</evidence>
<keyword evidence="13" id="KW-0865">Zymogen</keyword>
<keyword evidence="14" id="KW-0325">Glycoprotein</keyword>
<dbReference type="GO" id="GO:0006508">
    <property type="term" value="P:proteolysis"/>
    <property type="evidence" value="ECO:0007669"/>
    <property type="project" value="UniProtKB-KW"/>
</dbReference>
<dbReference type="EMBL" id="MUZQ01000064">
    <property type="protein sequence ID" value="OWK60184.1"/>
    <property type="molecule type" value="Genomic_DNA"/>
</dbReference>
<evidence type="ECO:0000256" key="24">
    <source>
        <dbReference type="PIRSR" id="PIRSR600101-2"/>
    </source>
</evidence>
<gene>
    <name evidence="27" type="primary">GGT5</name>
    <name evidence="27" type="ORF">RLOC_00008784</name>
</gene>
<evidence type="ECO:0000256" key="10">
    <source>
        <dbReference type="ARBA" id="ARBA00022968"/>
    </source>
</evidence>
<protein>
    <recommendedName>
        <fullName evidence="25">Glutathione hydrolase</fullName>
        <ecNumber evidence="25">2.3.2.2</ecNumber>
        <ecNumber evidence="25">3.4.19.13</ecNumber>
    </recommendedName>
    <alternativeName>
        <fullName evidence="25">Gamma-glutamyltransferase</fullName>
    </alternativeName>
    <alternativeName>
        <fullName evidence="25">Gamma-glutamyltranspeptidase</fullName>
    </alternativeName>
</protein>
<dbReference type="EC" id="2.3.2.2" evidence="25"/>
<dbReference type="PROSITE" id="PS00462">
    <property type="entry name" value="G_GLU_TRANSPEPTIDASE"/>
    <property type="match status" value="1"/>
</dbReference>
<evidence type="ECO:0000256" key="23">
    <source>
        <dbReference type="PIRSR" id="PIRSR600101-1"/>
    </source>
</evidence>
<dbReference type="GO" id="GO:0005886">
    <property type="term" value="C:plasma membrane"/>
    <property type="evidence" value="ECO:0007669"/>
    <property type="project" value="TreeGrafter"/>
</dbReference>
<evidence type="ECO:0000256" key="12">
    <source>
        <dbReference type="ARBA" id="ARBA00023136"/>
    </source>
</evidence>
<dbReference type="Proteomes" id="UP000197619">
    <property type="component" value="Unassembled WGS sequence"/>
</dbReference>
<dbReference type="GO" id="GO:0006751">
    <property type="term" value="P:glutathione catabolic process"/>
    <property type="evidence" value="ECO:0007669"/>
    <property type="project" value="UniProtKB-UniRule"/>
</dbReference>
<evidence type="ECO:0000256" key="4">
    <source>
        <dbReference type="ARBA" id="ARBA00022670"/>
    </source>
</evidence>
<feature type="signal peptide" evidence="26">
    <location>
        <begin position="1"/>
        <end position="20"/>
    </location>
</feature>
<keyword evidence="4" id="KW-0645">Protease</keyword>
<comment type="subunit">
    <text evidence="18">Heterodimer composed of the light and heavy chains. The active site is located in the light chain.</text>
</comment>
<dbReference type="GO" id="GO:0103068">
    <property type="term" value="F:leukotriene C4 gamma-glutamyl transferase activity"/>
    <property type="evidence" value="ECO:0007669"/>
    <property type="project" value="UniProtKB-EC"/>
</dbReference>
<organism evidence="27 28">
    <name type="scientific">Lonchura striata</name>
    <name type="common">white-rumped munia</name>
    <dbReference type="NCBI Taxonomy" id="40157"/>
    <lineage>
        <taxon>Eukaryota</taxon>
        <taxon>Metazoa</taxon>
        <taxon>Chordata</taxon>
        <taxon>Craniata</taxon>
        <taxon>Vertebrata</taxon>
        <taxon>Euteleostomi</taxon>
        <taxon>Archelosauria</taxon>
        <taxon>Archosauria</taxon>
        <taxon>Dinosauria</taxon>
        <taxon>Saurischia</taxon>
        <taxon>Theropoda</taxon>
        <taxon>Coelurosauria</taxon>
        <taxon>Aves</taxon>
        <taxon>Neognathae</taxon>
        <taxon>Neoaves</taxon>
        <taxon>Telluraves</taxon>
        <taxon>Australaves</taxon>
        <taxon>Passeriformes</taxon>
        <taxon>Passeroidea</taxon>
        <taxon>Estrildidae</taxon>
        <taxon>Estrildinae</taxon>
        <taxon>Lonchura</taxon>
    </lineage>
</organism>
<keyword evidence="8" id="KW-0434">Leukotriene biosynthesis</keyword>